<proteinExistence type="predicted"/>
<evidence type="ECO:0000313" key="2">
    <source>
        <dbReference type="Proteomes" id="UP001528850"/>
    </source>
</evidence>
<evidence type="ECO:0000313" key="1">
    <source>
        <dbReference type="EMBL" id="MDF4026934.1"/>
    </source>
</evidence>
<reference evidence="1 2" key="1">
    <citation type="journal article" date="2024" name="Curr. Microbiol.">
        <title>Luteibacter sahnii sp. nov., A Novel Yellow-Colored Xanthomonadin Pigment Producing Probiotic Bacterium from Healthy Rice Seed Microbiome.</title>
        <authorList>
            <person name="Jaiswal G."/>
            <person name="Rana R."/>
            <person name="Nayak P.K."/>
            <person name="Chouhan R."/>
            <person name="Gandhi S.G."/>
            <person name="Patel H.K."/>
            <person name="Patil P.B."/>
        </authorList>
    </citation>
    <scope>NUCLEOTIDE SEQUENCE [LARGE SCALE GENOMIC DNA]</scope>
    <source>
        <strain evidence="1 2">PPL201</strain>
    </source>
</reference>
<protein>
    <submittedName>
        <fullName evidence="1">Nucleoid-associated protein</fullName>
    </submittedName>
</protein>
<accession>A0ABT6BFT7</accession>
<name>A0ABT6BFT7_9GAMM</name>
<gene>
    <name evidence="1" type="ORF">P3W24_18315</name>
</gene>
<keyword evidence="2" id="KW-1185">Reference proteome</keyword>
<dbReference type="InterPro" id="IPR007358">
    <property type="entry name" value="Nucleoid_associated_NdpA"/>
</dbReference>
<sequence>MDIDNARLLRLIVHRVGNRAREEGTRLSQSAIDAGPEVAAILVEHFLAGTVDGGARYAFTHESTLDLNEVRRFSIDALNDDKAFEDASRAIARHLYSKSTHPGVAGGDLFVALFESDDSSGNGARALGLFKTEVTERFLVVDDASSDLQVKGLSGIDPRHLQKAALIFADDETVIALERGKSRTRYWLEDFLQLAPIQSEEDVTRFVSSLAKRASSELSDPSRQTAFKASMAERLAPGETPRVADLLELTAEFVGFDALSSIADDIEAGLGYTLDRDAIADVRQIKRSLNSMLRSTPVTPGVDLVFSKGVTASAVEVSQPDGSGVIHIVIKLQGPR</sequence>
<comment type="caution">
    <text evidence="1">The sequence shown here is derived from an EMBL/GenBank/DDBJ whole genome shotgun (WGS) entry which is preliminary data.</text>
</comment>
<dbReference type="Proteomes" id="UP001528850">
    <property type="component" value="Unassembled WGS sequence"/>
</dbReference>
<dbReference type="Pfam" id="PF04245">
    <property type="entry name" value="NA37"/>
    <property type="match status" value="1"/>
</dbReference>
<dbReference type="EMBL" id="JARJJS010000009">
    <property type="protein sequence ID" value="MDF4026934.1"/>
    <property type="molecule type" value="Genomic_DNA"/>
</dbReference>
<organism evidence="1 2">
    <name type="scientific">Luteibacter sahnii</name>
    <dbReference type="NCBI Taxonomy" id="3021977"/>
    <lineage>
        <taxon>Bacteria</taxon>
        <taxon>Pseudomonadati</taxon>
        <taxon>Pseudomonadota</taxon>
        <taxon>Gammaproteobacteria</taxon>
        <taxon>Lysobacterales</taxon>
        <taxon>Rhodanobacteraceae</taxon>
        <taxon>Luteibacter</taxon>
    </lineage>
</organism>